<proteinExistence type="predicted"/>
<dbReference type="PROSITE" id="PS01124">
    <property type="entry name" value="HTH_ARAC_FAMILY_2"/>
    <property type="match status" value="1"/>
</dbReference>
<dbReference type="SMART" id="SM00342">
    <property type="entry name" value="HTH_ARAC"/>
    <property type="match status" value="1"/>
</dbReference>
<accession>A0ABU2L6C7</accession>
<evidence type="ECO:0000313" key="6">
    <source>
        <dbReference type="Proteomes" id="UP001183388"/>
    </source>
</evidence>
<dbReference type="PANTHER" id="PTHR46796">
    <property type="entry name" value="HTH-TYPE TRANSCRIPTIONAL ACTIVATOR RHAS-RELATED"/>
    <property type="match status" value="1"/>
</dbReference>
<evidence type="ECO:0000256" key="3">
    <source>
        <dbReference type="ARBA" id="ARBA00023163"/>
    </source>
</evidence>
<dbReference type="Gene3D" id="1.10.10.60">
    <property type="entry name" value="Homeodomain-like"/>
    <property type="match status" value="1"/>
</dbReference>
<dbReference type="EMBL" id="JAVREN010000009">
    <property type="protein sequence ID" value="MDT0307065.1"/>
    <property type="molecule type" value="Genomic_DNA"/>
</dbReference>
<sequence length="194" mass="20553">MDVMWHGGELLVAGPDTRAQVVEGADGGPWTGVRFPPGVGPAVLGVPADELTDRRVALEALWPGAEVRRLAERVAGAAEPGAVLEAVAAGRLRRGGPPEPWRAVAAELLGAGLGVAATARRLGLSERQLRRRSLAAFGYGPKTLARVLRLQRALRLIRRGRPPAEVAVLAGFADQAHLSREVRELAGEPVSRLR</sequence>
<dbReference type="Pfam" id="PF12833">
    <property type="entry name" value="HTH_18"/>
    <property type="match status" value="1"/>
</dbReference>
<keyword evidence="3" id="KW-0804">Transcription</keyword>
<keyword evidence="2" id="KW-0238">DNA-binding</keyword>
<keyword evidence="6" id="KW-1185">Reference proteome</keyword>
<evidence type="ECO:0000256" key="2">
    <source>
        <dbReference type="ARBA" id="ARBA00023125"/>
    </source>
</evidence>
<dbReference type="InterPro" id="IPR018060">
    <property type="entry name" value="HTH_AraC"/>
</dbReference>
<gene>
    <name evidence="5" type="ORF">RM780_08825</name>
</gene>
<evidence type="ECO:0000259" key="4">
    <source>
        <dbReference type="PROSITE" id="PS01124"/>
    </source>
</evidence>
<reference evidence="6" key="1">
    <citation type="submission" date="2023-07" db="EMBL/GenBank/DDBJ databases">
        <title>30 novel species of actinomycetes from the DSMZ collection.</title>
        <authorList>
            <person name="Nouioui I."/>
        </authorList>
    </citation>
    <scope>NUCLEOTIDE SEQUENCE [LARGE SCALE GENOMIC DNA]</scope>
    <source>
        <strain evidence="6">DSM 44917</strain>
    </source>
</reference>
<protein>
    <submittedName>
        <fullName evidence="5">Helix-turn-helix transcriptional regulator</fullName>
    </submittedName>
</protein>
<keyword evidence="1" id="KW-0805">Transcription regulation</keyword>
<name>A0ABU2L6C7_9ACTN</name>
<evidence type="ECO:0000313" key="5">
    <source>
        <dbReference type="EMBL" id="MDT0307065.1"/>
    </source>
</evidence>
<comment type="caution">
    <text evidence="5">The sequence shown here is derived from an EMBL/GenBank/DDBJ whole genome shotgun (WGS) entry which is preliminary data.</text>
</comment>
<organism evidence="5 6">
    <name type="scientific">Streptomyces boetiae</name>
    <dbReference type="NCBI Taxonomy" id="3075541"/>
    <lineage>
        <taxon>Bacteria</taxon>
        <taxon>Bacillati</taxon>
        <taxon>Actinomycetota</taxon>
        <taxon>Actinomycetes</taxon>
        <taxon>Kitasatosporales</taxon>
        <taxon>Streptomycetaceae</taxon>
        <taxon>Streptomyces</taxon>
    </lineage>
</organism>
<dbReference type="Proteomes" id="UP001183388">
    <property type="component" value="Unassembled WGS sequence"/>
</dbReference>
<dbReference type="InterPro" id="IPR050204">
    <property type="entry name" value="AraC_XylS_family_regulators"/>
</dbReference>
<evidence type="ECO:0000256" key="1">
    <source>
        <dbReference type="ARBA" id="ARBA00023015"/>
    </source>
</evidence>
<dbReference type="PANTHER" id="PTHR46796:SF15">
    <property type="entry name" value="BLL1074 PROTEIN"/>
    <property type="match status" value="1"/>
</dbReference>
<feature type="domain" description="HTH araC/xylS-type" evidence="4">
    <location>
        <begin position="99"/>
        <end position="194"/>
    </location>
</feature>